<feature type="transmembrane region" description="Helical" evidence="1">
    <location>
        <begin position="137"/>
        <end position="155"/>
    </location>
</feature>
<feature type="transmembrane region" description="Helical" evidence="1">
    <location>
        <begin position="107"/>
        <end position="130"/>
    </location>
</feature>
<evidence type="ECO:0000313" key="2">
    <source>
        <dbReference type="EMBL" id="GGM71117.1"/>
    </source>
</evidence>
<keyword evidence="1" id="KW-1133">Transmembrane helix</keyword>
<sequence length="201" mass="20925">MTTTHWYQRGARKDRSSVFAEDYLQVLMLGVVTALFGLAVLVWPGQTLRLLGIVAGVWLIALGVMRAVTALRSDTSSSRRLLAGVMAVVLLAAGITCVRNAGGGVVVLATLLGLAWLLSGFAMLLVAMPAKESTRGWLSVLGVVSVLVGVAFMLWPGPSLTALVLVSGIGAVLIGAGEVALALRLRAVESGPSPEAETHPR</sequence>
<reference evidence="2" key="2">
    <citation type="submission" date="2020-09" db="EMBL/GenBank/DDBJ databases">
        <authorList>
            <person name="Sun Q."/>
            <person name="Ohkuma M."/>
        </authorList>
    </citation>
    <scope>NUCLEOTIDE SEQUENCE</scope>
    <source>
        <strain evidence="2">JCM 19831</strain>
    </source>
</reference>
<dbReference type="PANTHER" id="PTHR34989">
    <property type="entry name" value="PROTEIN HDED"/>
    <property type="match status" value="1"/>
</dbReference>
<comment type="caution">
    <text evidence="2">The sequence shown here is derived from an EMBL/GenBank/DDBJ whole genome shotgun (WGS) entry which is preliminary data.</text>
</comment>
<dbReference type="Pfam" id="PF03729">
    <property type="entry name" value="DUF308"/>
    <property type="match status" value="2"/>
</dbReference>
<evidence type="ECO:0000313" key="3">
    <source>
        <dbReference type="Proteomes" id="UP000642070"/>
    </source>
</evidence>
<keyword evidence="1" id="KW-0472">Membrane</keyword>
<dbReference type="PANTHER" id="PTHR34989:SF1">
    <property type="entry name" value="PROTEIN HDED"/>
    <property type="match status" value="1"/>
</dbReference>
<proteinExistence type="predicted"/>
<dbReference type="AlphaFoldDB" id="A0A917UAD7"/>
<accession>A0A917UAD7</accession>
<feature type="transmembrane region" description="Helical" evidence="1">
    <location>
        <begin position="161"/>
        <end position="183"/>
    </location>
</feature>
<feature type="transmembrane region" description="Helical" evidence="1">
    <location>
        <begin position="23"/>
        <end position="44"/>
    </location>
</feature>
<keyword evidence="3" id="KW-1185">Reference proteome</keyword>
<feature type="transmembrane region" description="Helical" evidence="1">
    <location>
        <begin position="81"/>
        <end position="101"/>
    </location>
</feature>
<dbReference type="RefSeq" id="WP_190255865.1">
    <property type="nucleotide sequence ID" value="NZ_BMPI01000062.1"/>
</dbReference>
<keyword evidence="1" id="KW-0812">Transmembrane</keyword>
<dbReference type="Proteomes" id="UP000642070">
    <property type="component" value="Unassembled WGS sequence"/>
</dbReference>
<dbReference type="EMBL" id="BMPI01000062">
    <property type="protein sequence ID" value="GGM71117.1"/>
    <property type="molecule type" value="Genomic_DNA"/>
</dbReference>
<dbReference type="InterPro" id="IPR052712">
    <property type="entry name" value="Acid_resist_chaperone_HdeD"/>
</dbReference>
<protein>
    <recommendedName>
        <fullName evidence="4">Integral membrane protein</fullName>
    </recommendedName>
</protein>
<dbReference type="InterPro" id="IPR005325">
    <property type="entry name" value="DUF308_memb"/>
</dbReference>
<gene>
    <name evidence="2" type="ORF">GCM10007977_086210</name>
</gene>
<reference evidence="2" key="1">
    <citation type="journal article" date="2014" name="Int. J. Syst. Evol. Microbiol.">
        <title>Complete genome sequence of Corynebacterium casei LMG S-19264T (=DSM 44701T), isolated from a smear-ripened cheese.</title>
        <authorList>
            <consortium name="US DOE Joint Genome Institute (JGI-PGF)"/>
            <person name="Walter F."/>
            <person name="Albersmeier A."/>
            <person name="Kalinowski J."/>
            <person name="Ruckert C."/>
        </authorList>
    </citation>
    <scope>NUCLEOTIDE SEQUENCE</scope>
    <source>
        <strain evidence="2">JCM 19831</strain>
    </source>
</reference>
<dbReference type="GO" id="GO:0005886">
    <property type="term" value="C:plasma membrane"/>
    <property type="evidence" value="ECO:0007669"/>
    <property type="project" value="TreeGrafter"/>
</dbReference>
<feature type="transmembrane region" description="Helical" evidence="1">
    <location>
        <begin position="50"/>
        <end position="69"/>
    </location>
</feature>
<evidence type="ECO:0008006" key="4">
    <source>
        <dbReference type="Google" id="ProtNLM"/>
    </source>
</evidence>
<name>A0A917UAD7_9ACTN</name>
<evidence type="ECO:0000256" key="1">
    <source>
        <dbReference type="SAM" id="Phobius"/>
    </source>
</evidence>
<organism evidence="2 3">
    <name type="scientific">Dactylosporangium sucinum</name>
    <dbReference type="NCBI Taxonomy" id="1424081"/>
    <lineage>
        <taxon>Bacteria</taxon>
        <taxon>Bacillati</taxon>
        <taxon>Actinomycetota</taxon>
        <taxon>Actinomycetes</taxon>
        <taxon>Micromonosporales</taxon>
        <taxon>Micromonosporaceae</taxon>
        <taxon>Dactylosporangium</taxon>
    </lineage>
</organism>